<dbReference type="Pfam" id="PF14588">
    <property type="entry name" value="YjgF_endoribonc"/>
    <property type="match status" value="1"/>
</dbReference>
<keyword evidence="4" id="KW-1185">Reference proteome</keyword>
<name>A0ABT8C7R5_9BACT</name>
<dbReference type="PANTHER" id="PTHR43760:SF1">
    <property type="entry name" value="ENDORIBONUCLEASE L-PSP_CHORISMATE MUTASE-LIKE DOMAIN-CONTAINING PROTEIN"/>
    <property type="match status" value="1"/>
</dbReference>
<comment type="caution">
    <text evidence="3">The sequence shown here is derived from an EMBL/GenBank/DDBJ whole genome shotgun (WGS) entry which is preliminary data.</text>
</comment>
<proteinExistence type="predicted"/>
<accession>A0ABT8C7R5</accession>
<dbReference type="Gene3D" id="3.30.1330.40">
    <property type="entry name" value="RutC-like"/>
    <property type="match status" value="1"/>
</dbReference>
<evidence type="ECO:0000259" key="2">
    <source>
        <dbReference type="Pfam" id="PF14588"/>
    </source>
</evidence>
<evidence type="ECO:0000313" key="3">
    <source>
        <dbReference type="EMBL" id="MDN3687780.1"/>
    </source>
</evidence>
<dbReference type="PROSITE" id="PS51257">
    <property type="entry name" value="PROKAR_LIPOPROTEIN"/>
    <property type="match status" value="1"/>
</dbReference>
<protein>
    <submittedName>
        <fullName evidence="3">RidA family protein</fullName>
    </submittedName>
</protein>
<dbReference type="CDD" id="cd02199">
    <property type="entry name" value="YjgF_YER057c_UK114_like_1"/>
    <property type="match status" value="1"/>
</dbReference>
<reference evidence="4" key="1">
    <citation type="journal article" date="2019" name="Int. J. Syst. Evol. Microbiol.">
        <title>The Global Catalogue of Microorganisms (GCM) 10K type strain sequencing project: providing services to taxonomists for standard genome sequencing and annotation.</title>
        <authorList>
            <consortium name="The Broad Institute Genomics Platform"/>
            <consortium name="The Broad Institute Genome Sequencing Center for Infectious Disease"/>
            <person name="Wu L."/>
            <person name="Ma J."/>
        </authorList>
    </citation>
    <scope>NUCLEOTIDE SEQUENCE [LARGE SCALE GENOMIC DNA]</scope>
    <source>
        <strain evidence="4">CECT 7706</strain>
    </source>
</reference>
<sequence>MKNYALLLSLSLFLLLACEEKASEVSDEPPAQEQPGDGIDAEQRLRDLGIELIMPNPPTANYLKAKTVGNVVYLAGHGPDRPDGTQVIGKLGSELELEQGIEAARFTGISLLSSLKAEIGDLNRVKNIVRAQGMVNADPSFKQHSQVINGFSDLMVEVFGDKGKHARAAIGMSSLPNNISVEIDMIVELYE</sequence>
<dbReference type="RefSeq" id="WP_163384234.1">
    <property type="nucleotide sequence ID" value="NZ_JAUFQS010000007.1"/>
</dbReference>
<feature type="chain" id="PRO_5045135771" evidence="1">
    <location>
        <begin position="23"/>
        <end position="191"/>
    </location>
</feature>
<feature type="domain" description="Endoribonuclease L-PSP/chorismate mutase-like" evidence="2">
    <location>
        <begin position="43"/>
        <end position="181"/>
    </location>
</feature>
<keyword evidence="1" id="KW-0732">Signal</keyword>
<dbReference type="InterPro" id="IPR013813">
    <property type="entry name" value="Endoribo_LPSP/chorism_mut-like"/>
</dbReference>
<evidence type="ECO:0000313" key="4">
    <source>
        <dbReference type="Proteomes" id="UP001236663"/>
    </source>
</evidence>
<organism evidence="3 4">
    <name type="scientific">Cyclobacterium jeungdonense</name>
    <dbReference type="NCBI Taxonomy" id="708087"/>
    <lineage>
        <taxon>Bacteria</taxon>
        <taxon>Pseudomonadati</taxon>
        <taxon>Bacteroidota</taxon>
        <taxon>Cytophagia</taxon>
        <taxon>Cytophagales</taxon>
        <taxon>Cyclobacteriaceae</taxon>
        <taxon>Cyclobacterium</taxon>
    </lineage>
</organism>
<dbReference type="PANTHER" id="PTHR43760">
    <property type="entry name" value="ENDORIBONUCLEASE-RELATED"/>
    <property type="match status" value="1"/>
</dbReference>
<dbReference type="InterPro" id="IPR035959">
    <property type="entry name" value="RutC-like_sf"/>
</dbReference>
<dbReference type="SUPFAM" id="SSF55298">
    <property type="entry name" value="YjgF-like"/>
    <property type="match status" value="1"/>
</dbReference>
<feature type="signal peptide" evidence="1">
    <location>
        <begin position="1"/>
        <end position="22"/>
    </location>
</feature>
<gene>
    <name evidence="3" type="ORF">QWZ15_08065</name>
</gene>
<dbReference type="EMBL" id="JAUFQS010000007">
    <property type="protein sequence ID" value="MDN3687780.1"/>
    <property type="molecule type" value="Genomic_DNA"/>
</dbReference>
<evidence type="ECO:0000256" key="1">
    <source>
        <dbReference type="SAM" id="SignalP"/>
    </source>
</evidence>
<dbReference type="Proteomes" id="UP001236663">
    <property type="component" value="Unassembled WGS sequence"/>
</dbReference>